<dbReference type="HAMAP" id="MF_00527">
    <property type="entry name" value="3MGH"/>
    <property type="match status" value="1"/>
</dbReference>
<proteinExistence type="inferred from homology"/>
<dbReference type="AlphaFoldDB" id="A0A1G6GR87"/>
<dbReference type="NCBIfam" id="NF002003">
    <property type="entry name" value="PRK00802.1-3"/>
    <property type="match status" value="1"/>
</dbReference>
<dbReference type="STRING" id="1577474.GA0111570_104306"/>
<reference evidence="6 7" key="1">
    <citation type="submission" date="2016-06" db="EMBL/GenBank/DDBJ databases">
        <authorList>
            <person name="Olsen C.W."/>
            <person name="Carey S."/>
            <person name="Hinshaw L."/>
            <person name="Karasin A.I."/>
        </authorList>
    </citation>
    <scope>NUCLEOTIDE SEQUENCE [LARGE SCALE GENOMIC DNA]</scope>
    <source>
        <strain evidence="6 7">LZ-22</strain>
    </source>
</reference>
<dbReference type="EC" id="3.2.2.-" evidence="5"/>
<dbReference type="RefSeq" id="WP_092609078.1">
    <property type="nucleotide sequence ID" value="NZ_FMYF01000004.1"/>
</dbReference>
<dbReference type="Pfam" id="PF02245">
    <property type="entry name" value="Pur_DNA_glyco"/>
    <property type="match status" value="1"/>
</dbReference>
<dbReference type="InterPro" id="IPR003180">
    <property type="entry name" value="MPG"/>
</dbReference>
<keyword evidence="3 5" id="KW-0378">Hydrolase</keyword>
<accession>A0A1G6GR87</accession>
<dbReference type="CDD" id="cd00540">
    <property type="entry name" value="AAG"/>
    <property type="match status" value="1"/>
</dbReference>
<evidence type="ECO:0000256" key="5">
    <source>
        <dbReference type="HAMAP-Rule" id="MF_00527"/>
    </source>
</evidence>
<organism evidence="6 7">
    <name type="scientific">Raineyella antarctica</name>
    <dbReference type="NCBI Taxonomy" id="1577474"/>
    <lineage>
        <taxon>Bacteria</taxon>
        <taxon>Bacillati</taxon>
        <taxon>Actinomycetota</taxon>
        <taxon>Actinomycetes</taxon>
        <taxon>Propionibacteriales</taxon>
        <taxon>Propionibacteriaceae</taxon>
        <taxon>Raineyella</taxon>
    </lineage>
</organism>
<protein>
    <recommendedName>
        <fullName evidence="5">Putative 3-methyladenine DNA glycosylase</fullName>
        <ecNumber evidence="5">3.2.2.-</ecNumber>
    </recommendedName>
</protein>
<evidence type="ECO:0000256" key="2">
    <source>
        <dbReference type="ARBA" id="ARBA00022763"/>
    </source>
</evidence>
<dbReference type="InterPro" id="IPR011034">
    <property type="entry name" value="Formyl_transferase-like_C_sf"/>
</dbReference>
<evidence type="ECO:0000256" key="3">
    <source>
        <dbReference type="ARBA" id="ARBA00022801"/>
    </source>
</evidence>
<keyword evidence="4 5" id="KW-0234">DNA repair</keyword>
<dbReference type="GO" id="GO:0006284">
    <property type="term" value="P:base-excision repair"/>
    <property type="evidence" value="ECO:0007669"/>
    <property type="project" value="InterPro"/>
</dbReference>
<dbReference type="NCBIfam" id="TIGR00567">
    <property type="entry name" value="3mg"/>
    <property type="match status" value="1"/>
</dbReference>
<dbReference type="EMBL" id="FMYF01000004">
    <property type="protein sequence ID" value="SDB84468.1"/>
    <property type="molecule type" value="Genomic_DNA"/>
</dbReference>
<dbReference type="GO" id="GO:0003905">
    <property type="term" value="F:alkylbase DNA N-glycosylase activity"/>
    <property type="evidence" value="ECO:0007669"/>
    <property type="project" value="InterPro"/>
</dbReference>
<dbReference type="OrthoDB" id="9794313at2"/>
<dbReference type="InterPro" id="IPR036995">
    <property type="entry name" value="MPG_sf"/>
</dbReference>
<evidence type="ECO:0000256" key="1">
    <source>
        <dbReference type="ARBA" id="ARBA00009232"/>
    </source>
</evidence>
<dbReference type="GO" id="GO:0003677">
    <property type="term" value="F:DNA binding"/>
    <property type="evidence" value="ECO:0007669"/>
    <property type="project" value="InterPro"/>
</dbReference>
<sequence length="196" mass="20574">MLPDLTRHALDVAPELLGCVLQSGPVAVRLVEVEAYEGADDPASHAFRGRTPRNAVMFGPAGHLYVYRLHGSYCANVVCGPEGVATALLMRAGEVVAGRDVARARRAERRSTPVSDRDLARGPGNLCRALGIGPAENGAGVLGDGPVRLLPPTAPVATLGIGPRVNIAGAADRPWRFWDADSASVSTFKRHPRAGT</sequence>
<evidence type="ECO:0000313" key="7">
    <source>
        <dbReference type="Proteomes" id="UP000199086"/>
    </source>
</evidence>
<name>A0A1G6GR87_9ACTN</name>
<gene>
    <name evidence="6" type="ORF">GA0111570_104306</name>
</gene>
<keyword evidence="7" id="KW-1185">Reference proteome</keyword>
<dbReference type="PANTHER" id="PTHR10429:SF0">
    <property type="entry name" value="DNA-3-METHYLADENINE GLYCOSYLASE"/>
    <property type="match status" value="1"/>
</dbReference>
<evidence type="ECO:0000313" key="6">
    <source>
        <dbReference type="EMBL" id="SDB84468.1"/>
    </source>
</evidence>
<evidence type="ECO:0000256" key="4">
    <source>
        <dbReference type="ARBA" id="ARBA00023204"/>
    </source>
</evidence>
<dbReference type="Proteomes" id="UP000199086">
    <property type="component" value="Unassembled WGS sequence"/>
</dbReference>
<comment type="similarity">
    <text evidence="1 5">Belongs to the DNA glycosylase MPG family.</text>
</comment>
<dbReference type="PANTHER" id="PTHR10429">
    <property type="entry name" value="DNA-3-METHYLADENINE GLYCOSYLASE"/>
    <property type="match status" value="1"/>
</dbReference>
<keyword evidence="2 5" id="KW-0227">DNA damage</keyword>
<dbReference type="SUPFAM" id="SSF50486">
    <property type="entry name" value="FMT C-terminal domain-like"/>
    <property type="match status" value="1"/>
</dbReference>
<dbReference type="Gene3D" id="3.10.300.10">
    <property type="entry name" value="Methylpurine-DNA glycosylase (MPG)"/>
    <property type="match status" value="1"/>
</dbReference>